<dbReference type="AlphaFoldDB" id="A0A1S8CHL3"/>
<keyword evidence="3" id="KW-1185">Reference proteome</keyword>
<evidence type="ECO:0000256" key="1">
    <source>
        <dbReference type="SAM" id="MobiDB-lite"/>
    </source>
</evidence>
<feature type="region of interest" description="Disordered" evidence="1">
    <location>
        <begin position="96"/>
        <end position="119"/>
    </location>
</feature>
<accession>A0A1S8CHL3</accession>
<proteinExistence type="predicted"/>
<comment type="caution">
    <text evidence="2">The sequence shown here is derived from an EMBL/GenBank/DDBJ whole genome shotgun (WGS) entry which is preliminary data.</text>
</comment>
<evidence type="ECO:0000313" key="3">
    <source>
        <dbReference type="Proteomes" id="UP000216021"/>
    </source>
</evidence>
<gene>
    <name evidence="2" type="ORF">BMI79_15435</name>
</gene>
<dbReference type="RefSeq" id="WP_076943096.1">
    <property type="nucleotide sequence ID" value="NZ_MOXD01000008.1"/>
</dbReference>
<dbReference type="Pfam" id="PF05488">
    <property type="entry name" value="PAAR_motif"/>
    <property type="match status" value="1"/>
</dbReference>
<reference evidence="2 3" key="1">
    <citation type="submission" date="2016-11" db="EMBL/GenBank/DDBJ databases">
        <title>Rahnella oryzae sp. nov., isolated from rice root.</title>
        <authorList>
            <person name="Zhang X.-X."/>
            <person name="Zhang J."/>
        </authorList>
    </citation>
    <scope>NUCLEOTIDE SEQUENCE [LARGE SCALE GENOMIC DNA]</scope>
    <source>
        <strain evidence="2 3">J11-6</strain>
    </source>
</reference>
<feature type="compositionally biased region" description="Low complexity" evidence="1">
    <location>
        <begin position="106"/>
        <end position="116"/>
    </location>
</feature>
<organism evidence="2 3">
    <name type="scientific">Serratia oryzae</name>
    <dbReference type="NCBI Taxonomy" id="2034155"/>
    <lineage>
        <taxon>Bacteria</taxon>
        <taxon>Pseudomonadati</taxon>
        <taxon>Pseudomonadota</taxon>
        <taxon>Gammaproteobacteria</taxon>
        <taxon>Enterobacterales</taxon>
        <taxon>Yersiniaceae</taxon>
        <taxon>Serratia</taxon>
    </lineage>
</organism>
<dbReference type="OrthoDB" id="9204728at2"/>
<dbReference type="CDD" id="cd14744">
    <property type="entry name" value="PAAR_CT_2"/>
    <property type="match status" value="1"/>
</dbReference>
<name>A0A1S8CHL3_9GAMM</name>
<dbReference type="EMBL" id="MOXD01000008">
    <property type="protein sequence ID" value="OMQ21469.1"/>
    <property type="molecule type" value="Genomic_DNA"/>
</dbReference>
<dbReference type="InterPro" id="IPR008727">
    <property type="entry name" value="PAAR_motif"/>
</dbReference>
<evidence type="ECO:0008006" key="4">
    <source>
        <dbReference type="Google" id="ProtNLM"/>
    </source>
</evidence>
<protein>
    <recommendedName>
        <fullName evidence="4">PAAR domain-containing protein</fullName>
    </recommendedName>
</protein>
<dbReference type="STRING" id="2034155.BMI79_15435"/>
<dbReference type="Proteomes" id="UP000216021">
    <property type="component" value="Unassembled WGS sequence"/>
</dbReference>
<sequence length="450" mass="48409">MAKGHYLVIQDKTTCGGIITEGDTTHTLFGRAIAREQDRVTCGKHPGMFIIVGHIPGDSVMGRKFAGTLHSKSSCPCQARFIPSMLMDTYELTRASYPASSKEPEQPVQPSQVQEQTQREPVDAGFCVLPYGATAEGFEPWLFKGTPPAGTKELYRSLNGNNQFKAGSILLLVDPLKQDGDQIAHMQKAKARVDTALAPLTHEEANFLHRNKDTIDLFTSQASLSVGVASEAAGKYFERVESILAKIQTTYKNQYISSGTLISQQFYVERRALFNELDSVLTSFTKHKIGLKDYPDIKRALGLSSSSIMHRWNQTGVSDIEGYATYMENAAKYVKIMKQAGYVGIGLDGVNRLDKIYEACTVGSDCAKTTYTEVGSFAGGIGLGLWVGQLAATSSTAVCSLVLGAITAEVGGVGMLACGIIFTGAVGYGSSEVGDKVGGAIGEKVYEVTK</sequence>
<evidence type="ECO:0000313" key="2">
    <source>
        <dbReference type="EMBL" id="OMQ21469.1"/>
    </source>
</evidence>